<keyword evidence="5 12" id="KW-0132">Cell division</keyword>
<dbReference type="GO" id="GO:0008764">
    <property type="term" value="F:UDP-N-acetylmuramoylalanine-D-glutamate ligase activity"/>
    <property type="evidence" value="ECO:0007669"/>
    <property type="project" value="UniProtKB-UniRule"/>
</dbReference>
<dbReference type="GO" id="GO:0009252">
    <property type="term" value="P:peptidoglycan biosynthetic process"/>
    <property type="evidence" value="ECO:0007669"/>
    <property type="project" value="UniProtKB-UniRule"/>
</dbReference>
<evidence type="ECO:0000256" key="3">
    <source>
        <dbReference type="ARBA" id="ARBA00022490"/>
    </source>
</evidence>
<keyword evidence="4 12" id="KW-0436">Ligase</keyword>
<dbReference type="Gene3D" id="3.90.190.20">
    <property type="entry name" value="Mur ligase, C-terminal domain"/>
    <property type="match status" value="1"/>
</dbReference>
<keyword evidence="6 12" id="KW-0547">Nucleotide-binding</keyword>
<keyword evidence="3 12" id="KW-0963">Cytoplasm</keyword>
<evidence type="ECO:0000256" key="12">
    <source>
        <dbReference type="HAMAP-Rule" id="MF_00639"/>
    </source>
</evidence>
<protein>
    <recommendedName>
        <fullName evidence="12">UDP-N-acetylmuramoylalanine--D-glutamate ligase</fullName>
        <ecNumber evidence="12">6.3.2.9</ecNumber>
    </recommendedName>
    <alternativeName>
        <fullName evidence="12">D-glutamic acid-adding enzyme</fullName>
    </alternativeName>
    <alternativeName>
        <fullName evidence="12">UDP-N-acetylmuramoyl-L-alanyl-D-glutamate synthetase</fullName>
    </alternativeName>
</protein>
<evidence type="ECO:0000256" key="9">
    <source>
        <dbReference type="ARBA" id="ARBA00022984"/>
    </source>
</evidence>
<dbReference type="AlphaFoldDB" id="A0A1I0F771"/>
<dbReference type="GO" id="GO:0071555">
    <property type="term" value="P:cell wall organization"/>
    <property type="evidence" value="ECO:0007669"/>
    <property type="project" value="UniProtKB-KW"/>
</dbReference>
<dbReference type="InterPro" id="IPR018109">
    <property type="entry name" value="Folylpolyglutamate_synth_CS"/>
</dbReference>
<evidence type="ECO:0000256" key="5">
    <source>
        <dbReference type="ARBA" id="ARBA00022618"/>
    </source>
</evidence>
<dbReference type="SUPFAM" id="SSF53244">
    <property type="entry name" value="MurD-like peptide ligases, peptide-binding domain"/>
    <property type="match status" value="1"/>
</dbReference>
<evidence type="ECO:0000313" key="14">
    <source>
        <dbReference type="EMBL" id="SET53280.1"/>
    </source>
</evidence>
<dbReference type="PANTHER" id="PTHR43692">
    <property type="entry name" value="UDP-N-ACETYLMURAMOYLALANINE--D-GLUTAMATE LIGASE"/>
    <property type="match status" value="1"/>
</dbReference>
<keyword evidence="9 12" id="KW-0573">Peptidoglycan synthesis</keyword>
<organism evidence="14 15">
    <name type="scientific">Enterocloster lavalensis</name>
    <dbReference type="NCBI Taxonomy" id="460384"/>
    <lineage>
        <taxon>Bacteria</taxon>
        <taxon>Bacillati</taxon>
        <taxon>Bacillota</taxon>
        <taxon>Clostridia</taxon>
        <taxon>Lachnospirales</taxon>
        <taxon>Lachnospiraceae</taxon>
        <taxon>Enterocloster</taxon>
    </lineage>
</organism>
<dbReference type="GO" id="GO:0051301">
    <property type="term" value="P:cell division"/>
    <property type="evidence" value="ECO:0007669"/>
    <property type="project" value="UniProtKB-KW"/>
</dbReference>
<dbReference type="InterPro" id="IPR036615">
    <property type="entry name" value="Mur_ligase_C_dom_sf"/>
</dbReference>
<evidence type="ECO:0000256" key="1">
    <source>
        <dbReference type="ARBA" id="ARBA00004496"/>
    </source>
</evidence>
<evidence type="ECO:0000256" key="7">
    <source>
        <dbReference type="ARBA" id="ARBA00022840"/>
    </source>
</evidence>
<evidence type="ECO:0000256" key="8">
    <source>
        <dbReference type="ARBA" id="ARBA00022960"/>
    </source>
</evidence>
<evidence type="ECO:0000256" key="10">
    <source>
        <dbReference type="ARBA" id="ARBA00023306"/>
    </source>
</evidence>
<evidence type="ECO:0000256" key="2">
    <source>
        <dbReference type="ARBA" id="ARBA00004752"/>
    </source>
</evidence>
<name>A0A1I0F771_9FIRM</name>
<dbReference type="InterPro" id="IPR036565">
    <property type="entry name" value="Mur-like_cat_sf"/>
</dbReference>
<dbReference type="GO" id="GO:0004326">
    <property type="term" value="F:tetrahydrofolylpolyglutamate synthase activity"/>
    <property type="evidence" value="ECO:0007669"/>
    <property type="project" value="InterPro"/>
</dbReference>
<evidence type="ECO:0000313" key="15">
    <source>
        <dbReference type="Proteomes" id="UP000198508"/>
    </source>
</evidence>
<accession>A0A1I0F771</accession>
<dbReference type="EC" id="6.3.2.9" evidence="12"/>
<dbReference type="SUPFAM" id="SSF51984">
    <property type="entry name" value="MurCD N-terminal domain"/>
    <property type="match status" value="1"/>
</dbReference>
<evidence type="ECO:0000256" key="11">
    <source>
        <dbReference type="ARBA" id="ARBA00023316"/>
    </source>
</evidence>
<dbReference type="GO" id="GO:0005737">
    <property type="term" value="C:cytoplasm"/>
    <property type="evidence" value="ECO:0007669"/>
    <property type="project" value="UniProtKB-SubCell"/>
</dbReference>
<gene>
    <name evidence="12" type="primary">murD</name>
    <name evidence="14" type="ORF">SAMN05216313_1086</name>
</gene>
<sequence length="448" mass="50029">MIERIDPWVHNKRVLLLGFGREGQSTWQVLKQLGTCACVDIADQKPAAVDADGARWITGDHYQDCLDDYDVVFKSPGIVLERPIESYRCAILSQAELFFHLFRDQIIGITGTKGKSTTTSLLYHVLKSAGQDCVVMGNIGIPAFDHLEEIGPDTRIVFELSCHQLEYMTVSPHIGVLINIHEEHLDHYGTMEKYVAAKHRIFRNQGSDDILVCNVQCLPEPGECPSRLIRVGTNCPDADVNVDNCGENGTFVDYGGRRYRIPETEIRLLGQHNYFDIAVVYAVCGLLGIGEAAFTEGLKSYEPLPHRLQYLGQRDGVKYYDDSISTICATTIQALKTLTDADTVLIGGMDRGIDYGELIQFLSGCPVPHIVLMEATGRRIYEEIGRDYPEFAGRDRLILADHLEEAVRAARSVTRPGHSCVLSPAAASYGIFRNFEERGEAFTRYVFE</sequence>
<reference evidence="15" key="1">
    <citation type="submission" date="2016-10" db="EMBL/GenBank/DDBJ databases">
        <authorList>
            <person name="Varghese N."/>
            <person name="Submissions S."/>
        </authorList>
    </citation>
    <scope>NUCLEOTIDE SEQUENCE [LARGE SCALE GENOMIC DNA]</scope>
    <source>
        <strain evidence="15">NLAE-zl-G277</strain>
    </source>
</reference>
<comment type="function">
    <text evidence="12">Cell wall formation. Catalyzes the addition of glutamate to the nucleotide precursor UDP-N-acetylmuramoyl-L-alanine (UMA).</text>
</comment>
<dbReference type="Proteomes" id="UP000198508">
    <property type="component" value="Unassembled WGS sequence"/>
</dbReference>
<keyword evidence="8 12" id="KW-0133">Cell shape</keyword>
<dbReference type="RefSeq" id="WP_092362706.1">
    <property type="nucleotide sequence ID" value="NZ_FOIM01000008.1"/>
</dbReference>
<comment type="pathway">
    <text evidence="2 12">Cell wall biogenesis; peptidoglycan biosynthesis.</text>
</comment>
<feature type="domain" description="Mur ligase central" evidence="13">
    <location>
        <begin position="109"/>
        <end position="283"/>
    </location>
</feature>
<evidence type="ECO:0000256" key="6">
    <source>
        <dbReference type="ARBA" id="ARBA00022741"/>
    </source>
</evidence>
<dbReference type="SUPFAM" id="SSF53623">
    <property type="entry name" value="MurD-like peptide ligases, catalytic domain"/>
    <property type="match status" value="1"/>
</dbReference>
<dbReference type="Gene3D" id="3.40.1190.10">
    <property type="entry name" value="Mur-like, catalytic domain"/>
    <property type="match status" value="1"/>
</dbReference>
<dbReference type="InterPro" id="IPR013221">
    <property type="entry name" value="Mur_ligase_cen"/>
</dbReference>
<keyword evidence="10 12" id="KW-0131">Cell cycle</keyword>
<comment type="subcellular location">
    <subcellularLocation>
        <location evidence="1 12">Cytoplasm</location>
    </subcellularLocation>
</comment>
<dbReference type="NCBIfam" id="TIGR01087">
    <property type="entry name" value="murD"/>
    <property type="match status" value="1"/>
</dbReference>
<evidence type="ECO:0000256" key="4">
    <source>
        <dbReference type="ARBA" id="ARBA00022598"/>
    </source>
</evidence>
<comment type="catalytic activity">
    <reaction evidence="12">
        <text>UDP-N-acetyl-alpha-D-muramoyl-L-alanine + D-glutamate + ATP = UDP-N-acetyl-alpha-D-muramoyl-L-alanyl-D-glutamate + ADP + phosphate + H(+)</text>
        <dbReference type="Rhea" id="RHEA:16429"/>
        <dbReference type="ChEBI" id="CHEBI:15378"/>
        <dbReference type="ChEBI" id="CHEBI:29986"/>
        <dbReference type="ChEBI" id="CHEBI:30616"/>
        <dbReference type="ChEBI" id="CHEBI:43474"/>
        <dbReference type="ChEBI" id="CHEBI:83898"/>
        <dbReference type="ChEBI" id="CHEBI:83900"/>
        <dbReference type="ChEBI" id="CHEBI:456216"/>
        <dbReference type="EC" id="6.3.2.9"/>
    </reaction>
</comment>
<dbReference type="Gene3D" id="3.40.50.720">
    <property type="entry name" value="NAD(P)-binding Rossmann-like Domain"/>
    <property type="match status" value="1"/>
</dbReference>
<dbReference type="HAMAP" id="MF_00639">
    <property type="entry name" value="MurD"/>
    <property type="match status" value="1"/>
</dbReference>
<dbReference type="EMBL" id="FOIM01000008">
    <property type="protein sequence ID" value="SET53280.1"/>
    <property type="molecule type" value="Genomic_DNA"/>
</dbReference>
<dbReference type="PROSITE" id="PS01011">
    <property type="entry name" value="FOLYLPOLYGLU_SYNT_1"/>
    <property type="match status" value="1"/>
</dbReference>
<dbReference type="InterPro" id="IPR005762">
    <property type="entry name" value="MurD"/>
</dbReference>
<feature type="binding site" evidence="12">
    <location>
        <begin position="111"/>
        <end position="117"/>
    </location>
    <ligand>
        <name>ATP</name>
        <dbReference type="ChEBI" id="CHEBI:30616"/>
    </ligand>
</feature>
<dbReference type="GO" id="GO:0008360">
    <property type="term" value="P:regulation of cell shape"/>
    <property type="evidence" value="ECO:0007669"/>
    <property type="project" value="UniProtKB-KW"/>
</dbReference>
<keyword evidence="7 12" id="KW-0067">ATP-binding</keyword>
<dbReference type="STRING" id="460384.SAMN05216313_1086"/>
<keyword evidence="11 12" id="KW-0961">Cell wall biogenesis/degradation</keyword>
<dbReference type="PANTHER" id="PTHR43692:SF1">
    <property type="entry name" value="UDP-N-ACETYLMURAMOYLALANINE--D-GLUTAMATE LIGASE"/>
    <property type="match status" value="1"/>
</dbReference>
<dbReference type="UniPathway" id="UPA00219"/>
<dbReference type="Pfam" id="PF08245">
    <property type="entry name" value="Mur_ligase_M"/>
    <property type="match status" value="1"/>
</dbReference>
<evidence type="ECO:0000259" key="13">
    <source>
        <dbReference type="Pfam" id="PF08245"/>
    </source>
</evidence>
<dbReference type="GO" id="GO:0005524">
    <property type="term" value="F:ATP binding"/>
    <property type="evidence" value="ECO:0007669"/>
    <property type="project" value="UniProtKB-UniRule"/>
</dbReference>
<keyword evidence="15" id="KW-1185">Reference proteome</keyword>
<proteinExistence type="inferred from homology"/>
<comment type="similarity">
    <text evidence="12">Belongs to the MurCDEF family.</text>
</comment>